<dbReference type="PROSITE" id="PS00236">
    <property type="entry name" value="NEUROTR_ION_CHANNEL"/>
    <property type="match status" value="1"/>
</dbReference>
<keyword evidence="10" id="KW-0325">Glycoprotein</keyword>
<dbReference type="Proteomes" id="UP000095287">
    <property type="component" value="Unplaced"/>
</dbReference>
<keyword evidence="4 15" id="KW-1133">Transmembrane helix</keyword>
<keyword evidence="1 15" id="KW-0813">Transport</keyword>
<feature type="domain" description="Neurotransmitter-gated ion-channel ligand-binding" evidence="16">
    <location>
        <begin position="44"/>
        <end position="250"/>
    </location>
</feature>
<evidence type="ECO:0000256" key="8">
    <source>
        <dbReference type="ARBA" id="ARBA00023157"/>
    </source>
</evidence>
<evidence type="ECO:0000256" key="11">
    <source>
        <dbReference type="ARBA" id="ARBA00023257"/>
    </source>
</evidence>
<dbReference type="GO" id="GO:0022848">
    <property type="term" value="F:acetylcholine-gated monoatomic cation-selective channel activity"/>
    <property type="evidence" value="ECO:0007669"/>
    <property type="project" value="InterPro"/>
</dbReference>
<dbReference type="InterPro" id="IPR036734">
    <property type="entry name" value="Neur_chan_lig-bd_sf"/>
</dbReference>
<keyword evidence="7 15" id="KW-0472">Membrane</keyword>
<dbReference type="CDD" id="cd19051">
    <property type="entry name" value="LGIC_TM_cation"/>
    <property type="match status" value="1"/>
</dbReference>
<name>A0A1I8AR31_9BILA</name>
<dbReference type="Pfam" id="PF02931">
    <property type="entry name" value="Neur_chan_LBD"/>
    <property type="match status" value="1"/>
</dbReference>
<feature type="signal peptide" evidence="15">
    <location>
        <begin position="1"/>
        <end position="25"/>
    </location>
</feature>
<evidence type="ECO:0000256" key="5">
    <source>
        <dbReference type="ARBA" id="ARBA00023018"/>
    </source>
</evidence>
<dbReference type="FunFam" id="1.20.58.390:FF:000073">
    <property type="entry name" value="Neuronal acetylcholine receptor subunit alpha-9-II"/>
    <property type="match status" value="1"/>
</dbReference>
<dbReference type="NCBIfam" id="TIGR00860">
    <property type="entry name" value="LIC"/>
    <property type="match status" value="1"/>
</dbReference>
<evidence type="ECO:0000256" key="3">
    <source>
        <dbReference type="ARBA" id="ARBA00022692"/>
    </source>
</evidence>
<keyword evidence="3 15" id="KW-0812">Transmembrane</keyword>
<dbReference type="PANTHER" id="PTHR18945">
    <property type="entry name" value="NEUROTRANSMITTER GATED ION CHANNEL"/>
    <property type="match status" value="1"/>
</dbReference>
<dbReference type="InterPro" id="IPR002394">
    <property type="entry name" value="Nicotinic_acetylcholine_rcpt"/>
</dbReference>
<organism evidence="18 19">
    <name type="scientific">Steinernema glaseri</name>
    <dbReference type="NCBI Taxonomy" id="37863"/>
    <lineage>
        <taxon>Eukaryota</taxon>
        <taxon>Metazoa</taxon>
        <taxon>Ecdysozoa</taxon>
        <taxon>Nematoda</taxon>
        <taxon>Chromadorea</taxon>
        <taxon>Rhabditida</taxon>
        <taxon>Tylenchina</taxon>
        <taxon>Panagrolaimomorpha</taxon>
        <taxon>Strongyloidoidea</taxon>
        <taxon>Steinernematidae</taxon>
        <taxon>Steinernema</taxon>
    </lineage>
</organism>
<dbReference type="InterPro" id="IPR006201">
    <property type="entry name" value="Neur_channel"/>
</dbReference>
<dbReference type="GO" id="GO:0004888">
    <property type="term" value="F:transmembrane signaling receptor activity"/>
    <property type="evidence" value="ECO:0007669"/>
    <property type="project" value="InterPro"/>
</dbReference>
<dbReference type="InterPro" id="IPR038050">
    <property type="entry name" value="Neuro_actylchol_rec"/>
</dbReference>
<evidence type="ECO:0000256" key="13">
    <source>
        <dbReference type="ARBA" id="ARBA00023303"/>
    </source>
</evidence>
<sequence length="557" mass="63951">MPLRAARCLSLALGTATLLISLCTGSRYHNAVPSLDDTPAYTDEQKLLYHLLRQYEKAVRPVRNASHTITVKLGMTMTNIFDMDEKNQVLTINVWLDQEWKDELLRWDPKEFGGIESIRIPCDLIWLPDIVLYNNADDYTEGYMRSRAMVFFDGTVFWPPPTQLRSTCKIDVTYFPFDSQRCSLKFGSWTYHGFQVDITNRSDNVDLSNYVVSGEFELVRVHQKRRVVKYTCCPEPYPDVTFFIHIRRKTLYYLYNVVFPCMMMSVLTLLVFFLPPDSGEKIALGITVLLAFSVFVLAIAEKMPETSDSMPLIGIYLTVVMSMTSVSVVMTVMVLNFHHRGPFNKPVPDWVRVFILEKLRRILFMKLPYTGYGDSVTSAISATGLMQKMSLRLAIDDMLGNEIFGNSDVGGPPSNDSTVTYGNNHTNHVGNNHYMALSNNNYQPPEEDLLNHQLIDETSLDGQGKTAQQRKKKRRSKEMNTKLFKTLEMLIRRQEIEDQCNALANEWRQVAQVIDRLLFWVFLVATVFITLLLLIIIPTVHRAMESDEFDESQFGNH</sequence>
<dbReference type="SUPFAM" id="SSF63712">
    <property type="entry name" value="Nicotinic receptor ligand binding domain-like"/>
    <property type="match status" value="1"/>
</dbReference>
<dbReference type="SUPFAM" id="SSF90112">
    <property type="entry name" value="Neurotransmitter-gated ion-channel transmembrane pore"/>
    <property type="match status" value="1"/>
</dbReference>
<feature type="chain" id="PRO_5022252865" evidence="15">
    <location>
        <begin position="26"/>
        <end position="557"/>
    </location>
</feature>
<comment type="subcellular location">
    <subcellularLocation>
        <location evidence="14">Postsynaptic cell membrane</location>
        <topology evidence="14">Multi-pass membrane protein</topology>
    </subcellularLocation>
</comment>
<evidence type="ECO:0000313" key="18">
    <source>
        <dbReference type="Proteomes" id="UP000095287"/>
    </source>
</evidence>
<keyword evidence="5" id="KW-0770">Synapse</keyword>
<dbReference type="InterPro" id="IPR006202">
    <property type="entry name" value="Neur_chan_lig-bd"/>
</dbReference>
<keyword evidence="11" id="KW-0628">Postsynaptic cell membrane</keyword>
<protein>
    <submittedName>
        <fullName evidence="19">Neur_chan_LBD domain-containing protein</fullName>
    </submittedName>
</protein>
<evidence type="ECO:0000256" key="4">
    <source>
        <dbReference type="ARBA" id="ARBA00022989"/>
    </source>
</evidence>
<evidence type="ECO:0000256" key="1">
    <source>
        <dbReference type="ARBA" id="ARBA00022448"/>
    </source>
</evidence>
<feature type="transmembrane region" description="Helical" evidence="15">
    <location>
        <begin position="252"/>
        <end position="275"/>
    </location>
</feature>
<dbReference type="PRINTS" id="PR00252">
    <property type="entry name" value="NRIONCHANNEL"/>
</dbReference>
<dbReference type="Gene3D" id="1.20.58.390">
    <property type="entry name" value="Neurotransmitter-gated ion-channel transmembrane domain"/>
    <property type="match status" value="2"/>
</dbReference>
<dbReference type="PRINTS" id="PR00254">
    <property type="entry name" value="NICOTINICR"/>
</dbReference>
<dbReference type="Pfam" id="PF02932">
    <property type="entry name" value="Neur_chan_memb"/>
    <property type="match status" value="1"/>
</dbReference>
<feature type="transmembrane region" description="Helical" evidence="15">
    <location>
        <begin position="312"/>
        <end position="335"/>
    </location>
</feature>
<evidence type="ECO:0000313" key="19">
    <source>
        <dbReference type="WBParaSite" id="L893_g8350.t1"/>
    </source>
</evidence>
<evidence type="ECO:0000256" key="12">
    <source>
        <dbReference type="ARBA" id="ARBA00023286"/>
    </source>
</evidence>
<dbReference type="CDD" id="cd18997">
    <property type="entry name" value="LGIC_ECD_nAChR"/>
    <property type="match status" value="1"/>
</dbReference>
<dbReference type="InterPro" id="IPR018000">
    <property type="entry name" value="Neurotransmitter_ion_chnl_CS"/>
</dbReference>
<keyword evidence="9" id="KW-0675">Receptor</keyword>
<accession>A0A1I8AR31</accession>
<keyword evidence="18" id="KW-1185">Reference proteome</keyword>
<evidence type="ECO:0000259" key="17">
    <source>
        <dbReference type="Pfam" id="PF02932"/>
    </source>
</evidence>
<dbReference type="InterPro" id="IPR006029">
    <property type="entry name" value="Neurotrans-gated_channel_TM"/>
</dbReference>
<keyword evidence="2" id="KW-1003">Cell membrane</keyword>
<dbReference type="WBParaSite" id="L893_g8350.t1">
    <property type="protein sequence ID" value="L893_g8350.t1"/>
    <property type="gene ID" value="L893_g8350"/>
</dbReference>
<keyword evidence="12" id="KW-1071">Ligand-gated ion channel</keyword>
<feature type="domain" description="Neurotransmitter-gated ion-channel transmembrane" evidence="17">
    <location>
        <begin position="258"/>
        <end position="533"/>
    </location>
</feature>
<evidence type="ECO:0000256" key="7">
    <source>
        <dbReference type="ARBA" id="ARBA00023136"/>
    </source>
</evidence>
<evidence type="ECO:0000256" key="2">
    <source>
        <dbReference type="ARBA" id="ARBA00022475"/>
    </source>
</evidence>
<reference evidence="19" key="1">
    <citation type="submission" date="2016-11" db="UniProtKB">
        <authorList>
            <consortium name="WormBaseParasite"/>
        </authorList>
    </citation>
    <scope>IDENTIFICATION</scope>
</reference>
<feature type="transmembrane region" description="Helical" evidence="15">
    <location>
        <begin position="282"/>
        <end position="300"/>
    </location>
</feature>
<dbReference type="AlphaFoldDB" id="A0A1I8AR31"/>
<keyword evidence="13 15" id="KW-0407">Ion channel</keyword>
<comment type="similarity">
    <text evidence="15">Belongs to the ligand-gated ion channel (TC 1.A.9) family.</text>
</comment>
<dbReference type="InterPro" id="IPR036719">
    <property type="entry name" value="Neuro-gated_channel_TM_sf"/>
</dbReference>
<keyword evidence="8" id="KW-1015">Disulfide bond</keyword>
<feature type="transmembrane region" description="Helical" evidence="15">
    <location>
        <begin position="517"/>
        <end position="537"/>
    </location>
</feature>
<dbReference type="Gene3D" id="2.70.170.10">
    <property type="entry name" value="Neurotransmitter-gated ion-channel ligand-binding domain"/>
    <property type="match status" value="1"/>
</dbReference>
<keyword evidence="15" id="KW-0732">Signal</keyword>
<evidence type="ECO:0000256" key="9">
    <source>
        <dbReference type="ARBA" id="ARBA00023170"/>
    </source>
</evidence>
<evidence type="ECO:0000256" key="14">
    <source>
        <dbReference type="ARBA" id="ARBA00034104"/>
    </source>
</evidence>
<evidence type="ECO:0000256" key="6">
    <source>
        <dbReference type="ARBA" id="ARBA00023065"/>
    </source>
</evidence>
<keyword evidence="6 15" id="KW-0406">Ion transport</keyword>
<evidence type="ECO:0000259" key="16">
    <source>
        <dbReference type="Pfam" id="PF02931"/>
    </source>
</evidence>
<evidence type="ECO:0000256" key="15">
    <source>
        <dbReference type="RuleBase" id="RU000687"/>
    </source>
</evidence>
<dbReference type="GO" id="GO:0045211">
    <property type="term" value="C:postsynaptic membrane"/>
    <property type="evidence" value="ECO:0007669"/>
    <property type="project" value="UniProtKB-SubCell"/>
</dbReference>
<proteinExistence type="inferred from homology"/>
<dbReference type="FunFam" id="2.70.170.10:FF:000005">
    <property type="entry name" value="Neuronal nicotinic acetylcholine receptor alpha4 subunit"/>
    <property type="match status" value="1"/>
</dbReference>
<evidence type="ECO:0000256" key="10">
    <source>
        <dbReference type="ARBA" id="ARBA00023180"/>
    </source>
</evidence>